<dbReference type="AlphaFoldDB" id="A0A0G2E541"/>
<dbReference type="OrthoDB" id="3597524at2759"/>
<accession>A0A0G2E541</accession>
<keyword evidence="2" id="KW-1185">Reference proteome</keyword>
<organism evidence="1 2">
    <name type="scientific">Phaeomoniella chlamydospora</name>
    <name type="common">Phaeoacremonium chlamydosporum</name>
    <dbReference type="NCBI Taxonomy" id="158046"/>
    <lineage>
        <taxon>Eukaryota</taxon>
        <taxon>Fungi</taxon>
        <taxon>Dikarya</taxon>
        <taxon>Ascomycota</taxon>
        <taxon>Pezizomycotina</taxon>
        <taxon>Eurotiomycetes</taxon>
        <taxon>Chaetothyriomycetidae</taxon>
        <taxon>Phaeomoniellales</taxon>
        <taxon>Phaeomoniellaceae</taxon>
        <taxon>Phaeomoniella</taxon>
    </lineage>
</organism>
<sequence>MNAHDERLVHHDAYSFTQRVQAMSSNDPNEDCYGLKLAERLHERFAGEALNWYTYALNQHTRMNLQHNIELWCSALEEQFRFAPEVELTKLQALKYTVQDAREDRNPVDFVQIAVVLGNHLGIQSPEPSPAWEIYLLFDVNLRRSINAQQRLRQLLTSWTMFPKLRMGGMGEFILR</sequence>
<comment type="caution">
    <text evidence="1">The sequence shown here is derived from an EMBL/GenBank/DDBJ whole genome shotgun (WGS) entry which is preliminary data.</text>
</comment>
<reference evidence="1 2" key="1">
    <citation type="submission" date="2015-05" db="EMBL/GenBank/DDBJ databases">
        <title>Distinctive expansion of gene families associated with plant cell wall degradation and secondary metabolism in the genomes of grapevine trunk pathogens.</title>
        <authorList>
            <person name="Lawrence D.P."/>
            <person name="Travadon R."/>
            <person name="Rolshausen P.E."/>
            <person name="Baumgartner K."/>
        </authorList>
    </citation>
    <scope>NUCLEOTIDE SEQUENCE [LARGE SCALE GENOMIC DNA]</scope>
    <source>
        <strain evidence="1">UCRPC4</strain>
    </source>
</reference>
<dbReference type="Proteomes" id="UP000053317">
    <property type="component" value="Unassembled WGS sequence"/>
</dbReference>
<evidence type="ECO:0000313" key="1">
    <source>
        <dbReference type="EMBL" id="KKY18132.1"/>
    </source>
</evidence>
<dbReference type="EMBL" id="LCWF01000131">
    <property type="protein sequence ID" value="KKY18132.1"/>
    <property type="molecule type" value="Genomic_DNA"/>
</dbReference>
<protein>
    <submittedName>
        <fullName evidence="1">Putative reverse</fullName>
    </submittedName>
</protein>
<reference evidence="1 2" key="2">
    <citation type="submission" date="2015-05" db="EMBL/GenBank/DDBJ databases">
        <authorList>
            <person name="Morales-Cruz A."/>
            <person name="Amrine K.C."/>
            <person name="Cantu D."/>
        </authorList>
    </citation>
    <scope>NUCLEOTIDE SEQUENCE [LARGE SCALE GENOMIC DNA]</scope>
    <source>
        <strain evidence="1">UCRPC4</strain>
    </source>
</reference>
<evidence type="ECO:0000313" key="2">
    <source>
        <dbReference type="Proteomes" id="UP000053317"/>
    </source>
</evidence>
<proteinExistence type="predicted"/>
<gene>
    <name evidence="1" type="ORF">UCRPC4_g05130</name>
</gene>
<name>A0A0G2E541_PHACM</name>